<protein>
    <submittedName>
        <fullName evidence="3">Transglycosylase SLT domain-containing protein</fullName>
    </submittedName>
</protein>
<sequence length="191" mass="21353">MYVSKILVAILAVWWSSLTVVFEASAGNACEGEMIEASKRYDIPLGILYAVGLTETGNKDSLQPYALNIDGKAVFAQSESQALKIFYEAKRRGAKLIDVGCMQINHYYHGERFPSVAAMFQPHLNVDYAARFLKELKEREGSWTMAVARYHAGPNNNPAQKRYVCQVIANMIASGFGKWTQASRQFCRGEL</sequence>
<evidence type="ECO:0000259" key="2">
    <source>
        <dbReference type="Pfam" id="PF01464"/>
    </source>
</evidence>
<keyword evidence="4" id="KW-1185">Reference proteome</keyword>
<evidence type="ECO:0000313" key="4">
    <source>
        <dbReference type="Proteomes" id="UP000189660"/>
    </source>
</evidence>
<dbReference type="InterPro" id="IPR008258">
    <property type="entry name" value="Transglycosylase_SLT_dom_1"/>
</dbReference>
<dbReference type="Gene3D" id="1.10.530.10">
    <property type="match status" value="1"/>
</dbReference>
<organism evidence="3 4">
    <name type="scientific">Bartonella apihabitans</name>
    <dbReference type="NCBI Taxonomy" id="2750929"/>
    <lineage>
        <taxon>Bacteria</taxon>
        <taxon>Pseudomonadati</taxon>
        <taxon>Pseudomonadota</taxon>
        <taxon>Alphaproteobacteria</taxon>
        <taxon>Hyphomicrobiales</taxon>
        <taxon>Bartonellaceae</taxon>
        <taxon>Bartonella</taxon>
    </lineage>
</organism>
<dbReference type="Pfam" id="PF01464">
    <property type="entry name" value="SLT"/>
    <property type="match status" value="1"/>
</dbReference>
<dbReference type="KEGG" id="bapa:BBC0178_005450"/>
<dbReference type="SUPFAM" id="SSF53955">
    <property type="entry name" value="Lysozyme-like"/>
    <property type="match status" value="1"/>
</dbReference>
<dbReference type="InterPro" id="IPR023346">
    <property type="entry name" value="Lysozyme-like_dom_sf"/>
</dbReference>
<dbReference type="AlphaFoldDB" id="A0A1U9M9P6"/>
<dbReference type="EMBL" id="CP015820">
    <property type="protein sequence ID" value="AQT42043.1"/>
    <property type="molecule type" value="Genomic_DNA"/>
</dbReference>
<feature type="domain" description="Transglycosylase SLT" evidence="2">
    <location>
        <begin position="35"/>
        <end position="163"/>
    </location>
</feature>
<name>A0A1U9M9P6_9HYPH</name>
<dbReference type="Proteomes" id="UP000189660">
    <property type="component" value="Chromosome"/>
</dbReference>
<proteinExistence type="inferred from homology"/>
<accession>A0A1U9M9P6</accession>
<comment type="similarity">
    <text evidence="1">Belongs to the virb1 family.</text>
</comment>
<dbReference type="RefSeq" id="WP_078039126.1">
    <property type="nucleotide sequence ID" value="NZ_CP015820.1"/>
</dbReference>
<evidence type="ECO:0000313" key="3">
    <source>
        <dbReference type="EMBL" id="AQT42043.1"/>
    </source>
</evidence>
<gene>
    <name evidence="3" type="ORF">BBC0178_005450</name>
</gene>
<reference evidence="3 4" key="1">
    <citation type="submission" date="2016-11" db="EMBL/GenBank/DDBJ databases">
        <title>Comparative genomics of Bartonella apis.</title>
        <authorList>
            <person name="Engel P."/>
        </authorList>
    </citation>
    <scope>NUCLEOTIDE SEQUENCE [LARGE SCALE GENOMIC DNA]</scope>
    <source>
        <strain evidence="3 4">BBC0178</strain>
    </source>
</reference>
<dbReference type="OrthoDB" id="5945995at2"/>
<evidence type="ECO:0000256" key="1">
    <source>
        <dbReference type="ARBA" id="ARBA00009387"/>
    </source>
</evidence>